<name>A0AAN8UGN8_9MAGN</name>
<feature type="domain" description="N-acetyltransferase" evidence="1">
    <location>
        <begin position="28"/>
        <end position="195"/>
    </location>
</feature>
<proteinExistence type="predicted"/>
<evidence type="ECO:0000313" key="3">
    <source>
        <dbReference type="Proteomes" id="UP001370490"/>
    </source>
</evidence>
<dbReference type="PROSITE" id="PS51186">
    <property type="entry name" value="GNAT"/>
    <property type="match status" value="1"/>
</dbReference>
<evidence type="ECO:0000259" key="1">
    <source>
        <dbReference type="PROSITE" id="PS51186"/>
    </source>
</evidence>
<dbReference type="Proteomes" id="UP001370490">
    <property type="component" value="Unassembled WGS sequence"/>
</dbReference>
<dbReference type="InterPro" id="IPR016181">
    <property type="entry name" value="Acyl_CoA_acyltransferase"/>
</dbReference>
<dbReference type="Gene3D" id="3.40.630.30">
    <property type="match status" value="1"/>
</dbReference>
<dbReference type="PANTHER" id="PTHR47370">
    <property type="entry name" value="ACYL-COA N-ACYLTRANSFERASES (NAT) SUPERFAMILY PROTEIN"/>
    <property type="match status" value="1"/>
</dbReference>
<gene>
    <name evidence="2" type="ORF">RJ641_021010</name>
</gene>
<dbReference type="InterPro" id="IPR052810">
    <property type="entry name" value="Plant_NAT"/>
</dbReference>
<reference evidence="2 3" key="1">
    <citation type="submission" date="2023-12" db="EMBL/GenBank/DDBJ databases">
        <title>A high-quality genome assembly for Dillenia turbinata (Dilleniales).</title>
        <authorList>
            <person name="Chanderbali A."/>
        </authorList>
    </citation>
    <scope>NUCLEOTIDE SEQUENCE [LARGE SCALE GENOMIC DNA]</scope>
    <source>
        <strain evidence="2">LSX21</strain>
        <tissue evidence="2">Leaf</tissue>
    </source>
</reference>
<comment type="caution">
    <text evidence="2">The sequence shown here is derived from an EMBL/GenBank/DDBJ whole genome shotgun (WGS) entry which is preliminary data.</text>
</comment>
<sequence>MYFISARAQFNNFVSVQLSMDDNIERIVLIREFDEARDNEVVEKLEKNCEIGSKKGISIYSNMMGDPLGRIRLYPVHIMLVAELLKNGEIVGVVRGCIKLVGTCSQSAHVKMGCILGLRVSPRHRRKGIALLLVKSIEEWMMRNEAQYTCVATDQNNFASIKLFNEKCNYVKLSSLVIYVLPVRFQAKDLSHDIHIEKLHVEQAISLYKNRLRGKDMHPMDIDAILKENLSLGTWVSYFKEEQWIGLDNREKGDDFGRRTPSSWAVISVWNTSEVYKLQIRRPYPFQFLHATLSHAKEFMFPCLKIPILASFHKPFGFLFLYGLDGQGERLGKLIMALWNFASRVAENVKDCKMIMTELGVNDPLKEYFSNASSKSFIDDLWYLKKLKNGPTEDEDELTMTGFAENVFVDPRDF</sequence>
<accession>A0AAN8UGN8</accession>
<keyword evidence="3" id="KW-1185">Reference proteome</keyword>
<dbReference type="SUPFAM" id="SSF55729">
    <property type="entry name" value="Acyl-CoA N-acyltransferases (Nat)"/>
    <property type="match status" value="1"/>
</dbReference>
<dbReference type="PANTHER" id="PTHR47370:SF4">
    <property type="entry name" value="N-ACETYLTRANSFERASE HLS1-LIKE-RELATED"/>
    <property type="match status" value="1"/>
</dbReference>
<dbReference type="GO" id="GO:0016747">
    <property type="term" value="F:acyltransferase activity, transferring groups other than amino-acyl groups"/>
    <property type="evidence" value="ECO:0007669"/>
    <property type="project" value="InterPro"/>
</dbReference>
<dbReference type="EMBL" id="JBAMMX010000026">
    <property type="protein sequence ID" value="KAK6913689.1"/>
    <property type="molecule type" value="Genomic_DNA"/>
</dbReference>
<dbReference type="AlphaFoldDB" id="A0AAN8UGN8"/>
<dbReference type="CDD" id="cd04301">
    <property type="entry name" value="NAT_SF"/>
    <property type="match status" value="1"/>
</dbReference>
<protein>
    <submittedName>
        <fullName evidence="2">GNAT domain</fullName>
    </submittedName>
</protein>
<evidence type="ECO:0000313" key="2">
    <source>
        <dbReference type="EMBL" id="KAK6913689.1"/>
    </source>
</evidence>
<dbReference type="Pfam" id="PF00583">
    <property type="entry name" value="Acetyltransf_1"/>
    <property type="match status" value="1"/>
</dbReference>
<organism evidence="2 3">
    <name type="scientific">Dillenia turbinata</name>
    <dbReference type="NCBI Taxonomy" id="194707"/>
    <lineage>
        <taxon>Eukaryota</taxon>
        <taxon>Viridiplantae</taxon>
        <taxon>Streptophyta</taxon>
        <taxon>Embryophyta</taxon>
        <taxon>Tracheophyta</taxon>
        <taxon>Spermatophyta</taxon>
        <taxon>Magnoliopsida</taxon>
        <taxon>eudicotyledons</taxon>
        <taxon>Gunneridae</taxon>
        <taxon>Pentapetalae</taxon>
        <taxon>Dilleniales</taxon>
        <taxon>Dilleniaceae</taxon>
        <taxon>Dillenia</taxon>
    </lineage>
</organism>
<dbReference type="InterPro" id="IPR000182">
    <property type="entry name" value="GNAT_dom"/>
</dbReference>